<name>A0A0B7NVV5_9FUNG</name>
<evidence type="ECO:0000313" key="1">
    <source>
        <dbReference type="EMBL" id="CEP19428.1"/>
    </source>
</evidence>
<gene>
    <name evidence="1" type="primary">PARPA_13743.1 scaffold 47024</name>
</gene>
<accession>A0A0B7NVV5</accession>
<organism evidence="1 2">
    <name type="scientific">Parasitella parasitica</name>
    <dbReference type="NCBI Taxonomy" id="35722"/>
    <lineage>
        <taxon>Eukaryota</taxon>
        <taxon>Fungi</taxon>
        <taxon>Fungi incertae sedis</taxon>
        <taxon>Mucoromycota</taxon>
        <taxon>Mucoromycotina</taxon>
        <taxon>Mucoromycetes</taxon>
        <taxon>Mucorales</taxon>
        <taxon>Mucorineae</taxon>
        <taxon>Mucoraceae</taxon>
        <taxon>Parasitella</taxon>
    </lineage>
</organism>
<evidence type="ECO:0008006" key="3">
    <source>
        <dbReference type="Google" id="ProtNLM"/>
    </source>
</evidence>
<dbReference type="PANTHER" id="PTHR47482:SF5">
    <property type="entry name" value="FAR1 DOMAIN-CONTAINING PROTEIN"/>
    <property type="match status" value="1"/>
</dbReference>
<keyword evidence="2" id="KW-1185">Reference proteome</keyword>
<evidence type="ECO:0000313" key="2">
    <source>
        <dbReference type="Proteomes" id="UP000054107"/>
    </source>
</evidence>
<proteinExistence type="predicted"/>
<dbReference type="PANTHER" id="PTHR47482">
    <property type="entry name" value="OS11G0632001 PROTEIN"/>
    <property type="match status" value="1"/>
</dbReference>
<dbReference type="EMBL" id="LN734024">
    <property type="protein sequence ID" value="CEP19428.1"/>
    <property type="molecule type" value="Genomic_DNA"/>
</dbReference>
<dbReference type="STRING" id="35722.A0A0B7NVV5"/>
<dbReference type="AlphaFoldDB" id="A0A0B7NVV5"/>
<reference evidence="1 2" key="1">
    <citation type="submission" date="2014-09" db="EMBL/GenBank/DDBJ databases">
        <authorList>
            <person name="Ellenberger Sabrina"/>
        </authorList>
    </citation>
    <scope>NUCLEOTIDE SEQUENCE [LARGE SCALE GENOMIC DNA]</scope>
    <source>
        <strain evidence="1 2">CBS 412.66</strain>
    </source>
</reference>
<dbReference type="Proteomes" id="UP000054107">
    <property type="component" value="Unassembled WGS sequence"/>
</dbReference>
<sequence length="227" mass="25945">MEYDSADDNFDTRVGLAHQEYFENALNQFEGDNMIDRASIITDQYDAIFTMSEPEFSGPFDTTEDAYQAILDYSKSYNFTLKIKRIRKNRRGEFKAEVVQCDRAGDAPVGAPTVYRSTSERMGCQVQLTIKKTLSAGVEVVCDDLRHNHECSEDDVLDHAANRRLNEEHLAHIKELIESLPGIKPKFIISALQDKFPDSSFHITSTYNVMSITLPRVEWTYVRSIND</sequence>
<protein>
    <recommendedName>
        <fullName evidence="3">FAR1 domain-containing protein</fullName>
    </recommendedName>
</protein>